<evidence type="ECO:0000313" key="1">
    <source>
        <dbReference type="EMBL" id="QHT37349.1"/>
    </source>
</evidence>
<proteinExistence type="predicted"/>
<reference evidence="1" key="1">
    <citation type="journal article" date="2020" name="Nature">
        <title>Giant virus diversity and host interactions through global metagenomics.</title>
        <authorList>
            <person name="Schulz F."/>
            <person name="Roux S."/>
            <person name="Paez-Espino D."/>
            <person name="Jungbluth S."/>
            <person name="Walsh D.A."/>
            <person name="Denef V.J."/>
            <person name="McMahon K.D."/>
            <person name="Konstantinidis K.T."/>
            <person name="Eloe-Fadrosh E.A."/>
            <person name="Kyrpides N.C."/>
            <person name="Woyke T."/>
        </authorList>
    </citation>
    <scope>NUCLEOTIDE SEQUENCE</scope>
    <source>
        <strain evidence="1">GVMAG-S-ERX555967-131</strain>
    </source>
</reference>
<dbReference type="EMBL" id="MN738793">
    <property type="protein sequence ID" value="QHT37349.1"/>
    <property type="molecule type" value="Genomic_DNA"/>
</dbReference>
<protein>
    <submittedName>
        <fullName evidence="1">Uncharacterized protein</fullName>
    </submittedName>
</protein>
<accession>A0A6C0F9V9</accession>
<dbReference type="AlphaFoldDB" id="A0A6C0F9V9"/>
<organism evidence="1">
    <name type="scientific">viral metagenome</name>
    <dbReference type="NCBI Taxonomy" id="1070528"/>
    <lineage>
        <taxon>unclassified sequences</taxon>
        <taxon>metagenomes</taxon>
        <taxon>organismal metagenomes</taxon>
    </lineage>
</organism>
<name>A0A6C0F9V9_9ZZZZ</name>
<sequence length="170" mass="21047">MRNLFYDLPDEIQEKIRIISNKLLFTSVINQIKELYNNKSGNNLQERCMFVAMGFEFFWWNHKYRRGIWWDTRPVLTIRREKKDPNFRFTYYYKMMPYHKMEITEKGLNFNSTIINKYHSVDELKNLCKQSRIRGYNEMNNANKHKWIRRLYERDFNEKIGSNKNLQDHI</sequence>